<evidence type="ECO:0000313" key="15">
    <source>
        <dbReference type="Proteomes" id="UP000823862"/>
    </source>
</evidence>
<feature type="region of interest" description="Disordered" evidence="11">
    <location>
        <begin position="475"/>
        <end position="504"/>
    </location>
</feature>
<feature type="transmembrane region" description="Helical" evidence="12">
    <location>
        <begin position="6"/>
        <end position="25"/>
    </location>
</feature>
<keyword evidence="4" id="KW-1003">Cell membrane</keyword>
<dbReference type="PANTHER" id="PTHR33446">
    <property type="entry name" value="PROTEIN TONB-RELATED"/>
    <property type="match status" value="1"/>
</dbReference>
<dbReference type="GO" id="GO:0055085">
    <property type="term" value="P:transmembrane transport"/>
    <property type="evidence" value="ECO:0007669"/>
    <property type="project" value="InterPro"/>
</dbReference>
<keyword evidence="7" id="KW-0653">Protein transport</keyword>
<keyword evidence="10" id="KW-0998">Cell outer membrane</keyword>
<gene>
    <name evidence="14" type="ORF">H9950_10175</name>
</gene>
<keyword evidence="6 10" id="KW-0812">Transmembrane</keyword>
<keyword evidence="10" id="KW-1134">Transmembrane beta strand</keyword>
<dbReference type="GO" id="GO:0009279">
    <property type="term" value="C:cell outer membrane"/>
    <property type="evidence" value="ECO:0007669"/>
    <property type="project" value="UniProtKB-SubCell"/>
</dbReference>
<dbReference type="GO" id="GO:0031992">
    <property type="term" value="F:energy transducer activity"/>
    <property type="evidence" value="ECO:0007669"/>
    <property type="project" value="TreeGrafter"/>
</dbReference>
<dbReference type="GO" id="GO:0098797">
    <property type="term" value="C:plasma membrane protein complex"/>
    <property type="evidence" value="ECO:0007669"/>
    <property type="project" value="TreeGrafter"/>
</dbReference>
<feature type="transmembrane region" description="Helical" evidence="12">
    <location>
        <begin position="276"/>
        <end position="295"/>
    </location>
</feature>
<keyword evidence="3 10" id="KW-0813">Transport</keyword>
<comment type="subcellular location">
    <subcellularLocation>
        <location evidence="1">Cell inner membrane</location>
        <topology evidence="1">Single-pass membrane protein</topology>
        <orientation evidence="1">Periplasmic side</orientation>
    </subcellularLocation>
    <subcellularLocation>
        <location evidence="10">Cell outer membrane</location>
        <topology evidence="10">Multi-pass membrane protein</topology>
    </subcellularLocation>
</comment>
<evidence type="ECO:0000256" key="6">
    <source>
        <dbReference type="ARBA" id="ARBA00022692"/>
    </source>
</evidence>
<dbReference type="InterPro" id="IPR037682">
    <property type="entry name" value="TonB_C"/>
</dbReference>
<dbReference type="InterPro" id="IPR039426">
    <property type="entry name" value="TonB-dep_rcpt-like"/>
</dbReference>
<feature type="transmembrane region" description="Helical" evidence="12">
    <location>
        <begin position="93"/>
        <end position="115"/>
    </location>
</feature>
<evidence type="ECO:0000256" key="10">
    <source>
        <dbReference type="PROSITE-ProRule" id="PRU01360"/>
    </source>
</evidence>
<organism evidence="14 15">
    <name type="scientific">Candidatus Bacteroides avicola</name>
    <dbReference type="NCBI Taxonomy" id="2838468"/>
    <lineage>
        <taxon>Bacteria</taxon>
        <taxon>Pseudomonadati</taxon>
        <taxon>Bacteroidota</taxon>
        <taxon>Bacteroidia</taxon>
        <taxon>Bacteroidales</taxon>
        <taxon>Bacteroidaceae</taxon>
        <taxon>Bacteroides</taxon>
    </lineage>
</organism>
<feature type="domain" description="TonB C-terminal" evidence="13">
    <location>
        <begin position="375"/>
        <end position="471"/>
    </location>
</feature>
<dbReference type="InterPro" id="IPR051045">
    <property type="entry name" value="TonB-dependent_transducer"/>
</dbReference>
<keyword evidence="5" id="KW-0997">Cell inner membrane</keyword>
<dbReference type="InterPro" id="IPR006260">
    <property type="entry name" value="TonB/TolA_C"/>
</dbReference>
<dbReference type="NCBIfam" id="TIGR01352">
    <property type="entry name" value="tonB_Cterm"/>
    <property type="match status" value="1"/>
</dbReference>
<evidence type="ECO:0000256" key="7">
    <source>
        <dbReference type="ARBA" id="ARBA00022927"/>
    </source>
</evidence>
<name>A0A9D2HY02_9BACE</name>
<sequence>MGAFLVYIIKSALCLGVFYLFYRLLLSRETLHHFNRVALLGVLLLSAVVPLIEVSTEQPIGVGQTMLTLEQWLAPAGGEPEASPAPMEEARTVWPLVLLGLYCVGVLFFLVRNVCSLVRLWQLLRVTQRDDIHRYVPDAPRVWLLVHRRKLAPFSWMRCIVISRRDLEEDGRPILLHELAHTRRGHSWDLLLVDLCCFIQWFNPAAWLLKQELQTVHEYEADEAVLSAGINAKEYQLLLIKKAVGTRLYSMANSLNHSKLKKRITMMMKEKSSKWACAKFLYVLPLAAVAVAAFARPEVSEVSNGLSSAKVTDLAAIVKAGSEKSVSRDTVVSIVVSSSDDSGQDKTSLGTSRVGQDLDSLVVYDAVEQSPAFPGGMSAMLQYCKDNMRYPQTAKEKGIEGHVVVQFIVDETGKVTKPEVLRGIDAELDAEAIRLVKAMPRWTPGRRNGKAVPMTFTIPVKFRLDDKGEAASSTSVSVSHSTSNGNSSSFSYSTSRSGTSSSSWSINAVVPDKDNGLYEHIGIVAFASPKGITTDPDSVFIVIDGVPATQEMIQTIVPQQISSISMLKGEAARKLYGDRAKHGAILVGTKNKETENGQVSGK</sequence>
<reference evidence="14" key="1">
    <citation type="journal article" date="2021" name="PeerJ">
        <title>Extensive microbial diversity within the chicken gut microbiome revealed by metagenomics and culture.</title>
        <authorList>
            <person name="Gilroy R."/>
            <person name="Ravi A."/>
            <person name="Getino M."/>
            <person name="Pursley I."/>
            <person name="Horton D.L."/>
            <person name="Alikhan N.F."/>
            <person name="Baker D."/>
            <person name="Gharbi K."/>
            <person name="Hall N."/>
            <person name="Watson M."/>
            <person name="Adriaenssens E.M."/>
            <person name="Foster-Nyarko E."/>
            <person name="Jarju S."/>
            <person name="Secka A."/>
            <person name="Antonio M."/>
            <person name="Oren A."/>
            <person name="Chaudhuri R.R."/>
            <person name="La Ragione R."/>
            <person name="Hildebrand F."/>
            <person name="Pallen M.J."/>
        </authorList>
    </citation>
    <scope>NUCLEOTIDE SEQUENCE</scope>
    <source>
        <strain evidence="14">ChiHjej12B11-9795</strain>
    </source>
</reference>
<evidence type="ECO:0000256" key="1">
    <source>
        <dbReference type="ARBA" id="ARBA00004383"/>
    </source>
</evidence>
<dbReference type="InterPro" id="IPR008756">
    <property type="entry name" value="Peptidase_M56"/>
</dbReference>
<keyword evidence="9 10" id="KW-0472">Membrane</keyword>
<evidence type="ECO:0000256" key="5">
    <source>
        <dbReference type="ARBA" id="ARBA00022519"/>
    </source>
</evidence>
<comment type="similarity">
    <text evidence="10">Belongs to the TonB-dependent receptor family.</text>
</comment>
<dbReference type="PROSITE" id="PS52015">
    <property type="entry name" value="TONB_CTD"/>
    <property type="match status" value="1"/>
</dbReference>
<feature type="transmembrane region" description="Helical" evidence="12">
    <location>
        <begin position="37"/>
        <end position="56"/>
    </location>
</feature>
<dbReference type="Proteomes" id="UP000823862">
    <property type="component" value="Unassembled WGS sequence"/>
</dbReference>
<dbReference type="SUPFAM" id="SSF74653">
    <property type="entry name" value="TolA/TonB C-terminal domain"/>
    <property type="match status" value="1"/>
</dbReference>
<evidence type="ECO:0000259" key="13">
    <source>
        <dbReference type="PROSITE" id="PS52015"/>
    </source>
</evidence>
<reference evidence="14" key="2">
    <citation type="submission" date="2021-04" db="EMBL/GenBank/DDBJ databases">
        <authorList>
            <person name="Gilroy R."/>
        </authorList>
    </citation>
    <scope>NUCLEOTIDE SEQUENCE</scope>
    <source>
        <strain evidence="14">ChiHjej12B11-9795</strain>
    </source>
</reference>
<dbReference type="Pfam" id="PF03544">
    <property type="entry name" value="TonB_C"/>
    <property type="match status" value="1"/>
</dbReference>
<evidence type="ECO:0000256" key="3">
    <source>
        <dbReference type="ARBA" id="ARBA00022448"/>
    </source>
</evidence>
<dbReference type="PROSITE" id="PS52016">
    <property type="entry name" value="TONB_DEPENDENT_REC_3"/>
    <property type="match status" value="1"/>
</dbReference>
<accession>A0A9D2HY02</accession>
<dbReference type="Gene3D" id="3.30.1150.10">
    <property type="match status" value="1"/>
</dbReference>
<dbReference type="GO" id="GO:0015031">
    <property type="term" value="P:protein transport"/>
    <property type="evidence" value="ECO:0007669"/>
    <property type="project" value="UniProtKB-KW"/>
</dbReference>
<evidence type="ECO:0000313" key="14">
    <source>
        <dbReference type="EMBL" id="HJA86534.1"/>
    </source>
</evidence>
<dbReference type="EMBL" id="DWZI01000050">
    <property type="protein sequence ID" value="HJA86534.1"/>
    <property type="molecule type" value="Genomic_DNA"/>
</dbReference>
<dbReference type="CDD" id="cd07341">
    <property type="entry name" value="M56_BlaR1_MecR1_like"/>
    <property type="match status" value="1"/>
</dbReference>
<evidence type="ECO:0000256" key="9">
    <source>
        <dbReference type="ARBA" id="ARBA00023136"/>
    </source>
</evidence>
<evidence type="ECO:0000256" key="4">
    <source>
        <dbReference type="ARBA" id="ARBA00022475"/>
    </source>
</evidence>
<dbReference type="AlphaFoldDB" id="A0A9D2HY02"/>
<evidence type="ECO:0000256" key="12">
    <source>
        <dbReference type="SAM" id="Phobius"/>
    </source>
</evidence>
<dbReference type="Pfam" id="PF05569">
    <property type="entry name" value="Peptidase_M56"/>
    <property type="match status" value="1"/>
</dbReference>
<dbReference type="Gene3D" id="2.170.130.10">
    <property type="entry name" value="TonB-dependent receptor, plug domain"/>
    <property type="match status" value="1"/>
</dbReference>
<protein>
    <submittedName>
        <fullName evidence="14">M56 family metallopeptidase</fullName>
    </submittedName>
</protein>
<proteinExistence type="inferred from homology"/>
<evidence type="ECO:0000256" key="8">
    <source>
        <dbReference type="ARBA" id="ARBA00022989"/>
    </source>
</evidence>
<evidence type="ECO:0000256" key="2">
    <source>
        <dbReference type="ARBA" id="ARBA00006555"/>
    </source>
</evidence>
<keyword evidence="8 12" id="KW-1133">Transmembrane helix</keyword>
<comment type="caution">
    <text evidence="14">The sequence shown here is derived from an EMBL/GenBank/DDBJ whole genome shotgun (WGS) entry which is preliminary data.</text>
</comment>
<dbReference type="InterPro" id="IPR037066">
    <property type="entry name" value="Plug_dom_sf"/>
</dbReference>
<evidence type="ECO:0000256" key="11">
    <source>
        <dbReference type="SAM" id="MobiDB-lite"/>
    </source>
</evidence>
<comment type="similarity">
    <text evidence="2">Belongs to the TonB family.</text>
</comment>
<dbReference type="PANTHER" id="PTHR33446:SF2">
    <property type="entry name" value="PROTEIN TONB"/>
    <property type="match status" value="1"/>
</dbReference>